<dbReference type="Gene3D" id="1.25.40.10">
    <property type="entry name" value="Tetratricopeptide repeat domain"/>
    <property type="match status" value="1"/>
</dbReference>
<dbReference type="AlphaFoldDB" id="A0AAW3QWH0"/>
<dbReference type="Proteomes" id="UP000075682">
    <property type="component" value="Unassembled WGS sequence"/>
</dbReference>
<name>A0AAW3QWH0_9PROT</name>
<comment type="caution">
    <text evidence="1">The sequence shown here is derived from an EMBL/GenBank/DDBJ whole genome shotgun (WGS) entry which is preliminary data.</text>
</comment>
<evidence type="ECO:0000313" key="2">
    <source>
        <dbReference type="Proteomes" id="UP000075682"/>
    </source>
</evidence>
<proteinExistence type="predicted"/>
<evidence type="ECO:0008006" key="3">
    <source>
        <dbReference type="Google" id="ProtNLM"/>
    </source>
</evidence>
<protein>
    <recommendedName>
        <fullName evidence="3">Type III secretion protein</fullName>
    </recommendedName>
</protein>
<dbReference type="InterPro" id="IPR011990">
    <property type="entry name" value="TPR-like_helical_dom_sf"/>
</dbReference>
<accession>A0AAW3QWH0</accession>
<dbReference type="EMBL" id="LHZN01000129">
    <property type="protein sequence ID" value="KXV38084.1"/>
    <property type="molecule type" value="Genomic_DNA"/>
</dbReference>
<organism evidence="1 2">
    <name type="scientific">Gluconobacter albidus</name>
    <dbReference type="NCBI Taxonomy" id="318683"/>
    <lineage>
        <taxon>Bacteria</taxon>
        <taxon>Pseudomonadati</taxon>
        <taxon>Pseudomonadota</taxon>
        <taxon>Alphaproteobacteria</taxon>
        <taxon>Acetobacterales</taxon>
        <taxon>Acetobacteraceae</taxon>
        <taxon>Gluconobacter</taxon>
    </lineage>
</organism>
<dbReference type="SUPFAM" id="SSF48452">
    <property type="entry name" value="TPR-like"/>
    <property type="match status" value="1"/>
</dbReference>
<evidence type="ECO:0000313" key="1">
    <source>
        <dbReference type="EMBL" id="KXV38084.1"/>
    </source>
</evidence>
<reference evidence="1 2" key="1">
    <citation type="submission" date="2015-06" db="EMBL/GenBank/DDBJ databases">
        <title>Improved classification and identification of acetic acid bacteria using matrix-assisted laser desorption/ionization time-of-flight mass spectrometry; Gluconobacter nephelii and Gluconobacter uchimurae are later heterotypic synonyms of Gluconobacter japonicus and Gluconobacter oxydans, respectively.</title>
        <authorList>
            <person name="Li L."/>
            <person name="Cleenwerck I."/>
            <person name="De Vuyst L."/>
            <person name="Vandamme P."/>
        </authorList>
    </citation>
    <scope>NUCLEOTIDE SEQUENCE [LARGE SCALE GENOMIC DNA]</scope>
    <source>
        <strain evidence="1 2">LMG 1356</strain>
    </source>
</reference>
<gene>
    <name evidence="1" type="ORF">AD941_07715</name>
</gene>
<sequence length="108" mass="12272">MVESDQRDLLLSLAYLYICCGRPWRALPMLLLVLAQRTGDHECLRMLAHVYTVIRRSELALVVLDCLDRLETTPDAGNALLRARALHQLGRLDEARTCFAHYTRHAAA</sequence>